<protein>
    <submittedName>
        <fullName evidence="3 4">Uncharacterized protein</fullName>
    </submittedName>
</protein>
<dbReference type="Proteomes" id="UP000887575">
    <property type="component" value="Unassembled WGS sequence"/>
</dbReference>
<dbReference type="WBParaSite" id="MBELARI_LOCUS15603">
    <property type="protein sequence ID" value="MBELARI_LOCUS15603"/>
    <property type="gene ID" value="MBELARI_LOCUS15603"/>
</dbReference>
<feature type="region of interest" description="Disordered" evidence="1">
    <location>
        <begin position="28"/>
        <end position="54"/>
    </location>
</feature>
<proteinExistence type="predicted"/>
<evidence type="ECO:0000313" key="3">
    <source>
        <dbReference type="WBParaSite" id="MBELARI_LOCUS15603"/>
    </source>
</evidence>
<organism evidence="2 3">
    <name type="scientific">Mesorhabditis belari</name>
    <dbReference type="NCBI Taxonomy" id="2138241"/>
    <lineage>
        <taxon>Eukaryota</taxon>
        <taxon>Metazoa</taxon>
        <taxon>Ecdysozoa</taxon>
        <taxon>Nematoda</taxon>
        <taxon>Chromadorea</taxon>
        <taxon>Rhabditida</taxon>
        <taxon>Rhabditina</taxon>
        <taxon>Rhabditomorpha</taxon>
        <taxon>Rhabditoidea</taxon>
        <taxon>Rhabditidae</taxon>
        <taxon>Mesorhabditinae</taxon>
        <taxon>Mesorhabditis</taxon>
    </lineage>
</organism>
<evidence type="ECO:0000313" key="4">
    <source>
        <dbReference type="WBParaSite" id="MBELARI_LOCUS16806"/>
    </source>
</evidence>
<name>A0AAF3ENQ4_9BILA</name>
<evidence type="ECO:0000313" key="2">
    <source>
        <dbReference type="Proteomes" id="UP000887575"/>
    </source>
</evidence>
<keyword evidence="2" id="KW-1185">Reference proteome</keyword>
<sequence>MPYSQARRFQNGNITNFVYAENVIIQQDSHGRGRRHQSQDRRGGNKFNNYHNRKSRSLPRLNVEAPPSYNQAISHQRKREVICTNSLKITSHPLVWGKLQIVEIENFSGDDQSLRFHGHRCRCSHKGYNLWSGRRLRVQVHGCDEFDEDSELRIKTTPTDELDGEPERITIRMGC</sequence>
<dbReference type="WBParaSite" id="MBELARI_LOCUS16806">
    <property type="protein sequence ID" value="MBELARI_LOCUS16806"/>
    <property type="gene ID" value="MBELARI_LOCUS16806"/>
</dbReference>
<accession>A0AAF3ENQ4</accession>
<dbReference type="AlphaFoldDB" id="A0AAF3ENQ4"/>
<reference evidence="3 4" key="1">
    <citation type="submission" date="2024-02" db="UniProtKB">
        <authorList>
            <consortium name="WormBaseParasite"/>
        </authorList>
    </citation>
    <scope>IDENTIFICATION</scope>
</reference>
<evidence type="ECO:0000256" key="1">
    <source>
        <dbReference type="SAM" id="MobiDB-lite"/>
    </source>
</evidence>